<feature type="compositionally biased region" description="Low complexity" evidence="1">
    <location>
        <begin position="16"/>
        <end position="28"/>
    </location>
</feature>
<feature type="compositionally biased region" description="Pro residues" evidence="1">
    <location>
        <begin position="601"/>
        <end position="612"/>
    </location>
</feature>
<dbReference type="GeneID" id="110204412"/>
<dbReference type="KEGG" id="pcw:110204412"/>
<dbReference type="AlphaFoldDB" id="A0A6P5JXB9"/>
<feature type="region of interest" description="Disordered" evidence="1">
    <location>
        <begin position="16"/>
        <end position="117"/>
    </location>
</feature>
<feature type="compositionally biased region" description="Low complexity" evidence="1">
    <location>
        <begin position="758"/>
        <end position="772"/>
    </location>
</feature>
<feature type="compositionally biased region" description="Basic residues" evidence="1">
    <location>
        <begin position="553"/>
        <end position="569"/>
    </location>
</feature>
<feature type="compositionally biased region" description="Low complexity" evidence="1">
    <location>
        <begin position="641"/>
        <end position="659"/>
    </location>
</feature>
<protein>
    <submittedName>
        <fullName evidence="3">Basic proline-rich protein-like</fullName>
    </submittedName>
</protein>
<feature type="region of interest" description="Disordered" evidence="1">
    <location>
        <begin position="236"/>
        <end position="367"/>
    </location>
</feature>
<evidence type="ECO:0000313" key="2">
    <source>
        <dbReference type="Proteomes" id="UP000515140"/>
    </source>
</evidence>
<feature type="region of interest" description="Disordered" evidence="1">
    <location>
        <begin position="527"/>
        <end position="785"/>
    </location>
</feature>
<sequence length="785" mass="81601">MAVDALPFSWQPQELAPPAHAFAPPACARGSALLSGPIPPPGHRKPGSLSGPLPARGHTTPPSLTTPTRLARSRAPTAPGHSDGSRHSGPQHTNGLAGPPAPSSKLPRPRPRPKTRSAPCVLFSLSLARPRAHAHLVFCPLRLGAPARQGPSWPFPWLPSAKLPLARDAPRASPLKRGKPYRKKTQEAHGEEATGLLFSGERAGRVLVATPRARAARARFCAACLRAGSALLSGQSLPQATASPGPSPVRSRPGTHHAPLPDHPNTPRPLARPNSAWPFRRQPALGPATHQRAGRTARPFFQTAPAPAPAQDTPMLPAPQARHLGWPGPSAQRSAGSAEPAPACRASGPGALSSSPLRAAPRPGPTPARANTLLVPSSGHFPVQLLARLCNALPAPGSLLPPLASSKGHRTAHLPLEEAAPNPWVSPGPSLCPVRPLQPVPSASACPRTPRLLPLRLGAPARQGPSWPFPWLPSAKLPLARDAPRASPLKRGKPYRKKTQEAHGEEATGLLFSGERAGRVLVASGRGHHACQGGRERVWSCPGGRGAGPLGKKGPKSSRRPRTLLRRLPARGALRCCPGQSLPQATASPGPSPVRSRPGDTPRPLPDHPNTPRPLARPNSAWPFRRQPALGPATHQRAGRTARPFFQTAPAPAPAQDTPMLPAPQARHLGWPGPSAQRSAGSAEPAPACRASGPGALSSSPLRAAPRPGPTPARATRCSSPALALPGATSCPPVQRSACSGEPPASFGFLQGPPKSPPSSRGSRSQSLGQPRAFALPRASSSACP</sequence>
<feature type="compositionally biased region" description="Basic residues" evidence="1">
    <location>
        <begin position="174"/>
        <end position="183"/>
    </location>
</feature>
<evidence type="ECO:0000256" key="1">
    <source>
        <dbReference type="SAM" id="MobiDB-lite"/>
    </source>
</evidence>
<feature type="compositionally biased region" description="Basic residues" evidence="1">
    <location>
        <begin position="488"/>
        <end position="497"/>
    </location>
</feature>
<accession>A0A6P5JXB9</accession>
<feature type="region of interest" description="Disordered" evidence="1">
    <location>
        <begin position="168"/>
        <end position="190"/>
    </location>
</feature>
<organism evidence="2 3">
    <name type="scientific">Phascolarctos cinereus</name>
    <name type="common">Koala</name>
    <dbReference type="NCBI Taxonomy" id="38626"/>
    <lineage>
        <taxon>Eukaryota</taxon>
        <taxon>Metazoa</taxon>
        <taxon>Chordata</taxon>
        <taxon>Craniata</taxon>
        <taxon>Vertebrata</taxon>
        <taxon>Euteleostomi</taxon>
        <taxon>Mammalia</taxon>
        <taxon>Metatheria</taxon>
        <taxon>Diprotodontia</taxon>
        <taxon>Phascolarctidae</taxon>
        <taxon>Phascolarctos</taxon>
    </lineage>
</organism>
<name>A0A6P5JXB9_PHACI</name>
<feature type="compositionally biased region" description="Low complexity" evidence="1">
    <location>
        <begin position="296"/>
        <end position="314"/>
    </location>
</feature>
<reference evidence="3" key="1">
    <citation type="submission" date="2025-08" db="UniProtKB">
        <authorList>
            <consortium name="RefSeq"/>
        </authorList>
    </citation>
    <scope>IDENTIFICATION</scope>
    <source>
        <tissue evidence="3">Spleen</tissue>
    </source>
</reference>
<feature type="region of interest" description="Disordered" evidence="1">
    <location>
        <begin position="482"/>
        <end position="510"/>
    </location>
</feature>
<gene>
    <name evidence="3" type="primary">LOC110204412</name>
</gene>
<evidence type="ECO:0000313" key="3">
    <source>
        <dbReference type="RefSeq" id="XP_020836314.1"/>
    </source>
</evidence>
<proteinExistence type="predicted"/>
<keyword evidence="2" id="KW-1185">Reference proteome</keyword>
<feature type="compositionally biased region" description="Low complexity" evidence="1">
    <location>
        <begin position="59"/>
        <end position="68"/>
    </location>
</feature>
<dbReference type="Proteomes" id="UP000515140">
    <property type="component" value="Unplaced"/>
</dbReference>
<dbReference type="InParanoid" id="A0A6P5JXB9"/>
<dbReference type="RefSeq" id="XP_020836314.1">
    <property type="nucleotide sequence ID" value="XM_020980655.1"/>
</dbReference>